<sequence length="202" mass="23639">MGLISCSTHNQEKKIIDMESLNEPVVVTNSIKVKPNYRKIVLSENSLDTFSIPFPEKNMLDSLRSYYEPYLVEYNVGQQDGPDYRYIDISREDKNPIAYLNFESDNELRLNEIRIINSTALDQYEVHVEDPLTKVITSRGTGEIVFDPYHFHIYYYYKNSNISYELEGELHTPAVKNVEDIVLTYDDINSHTVQSIIWRNKK</sequence>
<evidence type="ECO:0000313" key="2">
    <source>
        <dbReference type="Proteomes" id="UP000623301"/>
    </source>
</evidence>
<comment type="caution">
    <text evidence="1">The sequence shown here is derived from an EMBL/GenBank/DDBJ whole genome shotgun (WGS) entry which is preliminary data.</text>
</comment>
<proteinExistence type="predicted"/>
<dbReference type="EMBL" id="JAEHFJ010000009">
    <property type="protein sequence ID" value="MBJ2175882.1"/>
    <property type="molecule type" value="Genomic_DNA"/>
</dbReference>
<organism evidence="1 2">
    <name type="scientific">Aureibaculum flavum</name>
    <dbReference type="NCBI Taxonomy" id="2795986"/>
    <lineage>
        <taxon>Bacteria</taxon>
        <taxon>Pseudomonadati</taxon>
        <taxon>Bacteroidota</taxon>
        <taxon>Flavobacteriia</taxon>
        <taxon>Flavobacteriales</taxon>
        <taxon>Flavobacteriaceae</taxon>
        <taxon>Aureibaculum</taxon>
    </lineage>
</organism>
<accession>A0ABS0WV92</accession>
<name>A0ABS0WV92_9FLAO</name>
<keyword evidence="2" id="KW-1185">Reference proteome</keyword>
<dbReference type="Proteomes" id="UP000623301">
    <property type="component" value="Unassembled WGS sequence"/>
</dbReference>
<evidence type="ECO:0000313" key="1">
    <source>
        <dbReference type="EMBL" id="MBJ2175882.1"/>
    </source>
</evidence>
<dbReference type="RefSeq" id="WP_198842529.1">
    <property type="nucleotide sequence ID" value="NZ_JAEHFJ010000009.1"/>
</dbReference>
<reference evidence="1 2" key="1">
    <citation type="submission" date="2020-12" db="EMBL/GenBank/DDBJ databases">
        <title>Aureibaculum luteum sp. nov. and Aureibaculum flavum sp. nov., novel members of the family Flavobacteriaceae isolated from Antarctic intertidal sediments.</title>
        <authorList>
            <person name="He X."/>
            <person name="Zhang X."/>
        </authorList>
    </citation>
    <scope>NUCLEOTIDE SEQUENCE [LARGE SCALE GENOMIC DNA]</scope>
    <source>
        <strain evidence="1 2">A20</strain>
    </source>
</reference>
<evidence type="ECO:0008006" key="3">
    <source>
        <dbReference type="Google" id="ProtNLM"/>
    </source>
</evidence>
<protein>
    <recommendedName>
        <fullName evidence="3">Lipoprotein</fullName>
    </recommendedName>
</protein>
<gene>
    <name evidence="1" type="ORF">JBL43_16630</name>
</gene>